<name>A0A445AF98_ARAHY</name>
<sequence length="260" mass="28882">MCQVEECCWVVYASRDHEDTCWQIKTFYDDHTCPRENSNRAANRAWLASKLVKKVRKYPNFKQCEAATYFRSKCIPCVHACAALARVNKRPEDFCHPLVTMDSYTKTYEHYINPLPGQSIKPQAPNIKRKPGKLTTKRRKDADEGPSDKVAATGSTPAPEASNSTNPATSAADIPPPVSGPQAEEVELSQPSYGRTQDEAPPPPATRPPMLPTKWKTTPQPVTTSVDPMQGASAATSLRLARFMKMVPTPQFKAPRKKNP</sequence>
<evidence type="ECO:0000313" key="2">
    <source>
        <dbReference type="EMBL" id="RYR25109.1"/>
    </source>
</evidence>
<proteinExistence type="predicted"/>
<feature type="compositionally biased region" description="Low complexity" evidence="1">
    <location>
        <begin position="161"/>
        <end position="172"/>
    </location>
</feature>
<keyword evidence="3" id="KW-1185">Reference proteome</keyword>
<gene>
    <name evidence="2" type="ORF">Ahy_B02g058735</name>
</gene>
<feature type="region of interest" description="Disordered" evidence="1">
    <location>
        <begin position="115"/>
        <end position="231"/>
    </location>
</feature>
<protein>
    <submittedName>
        <fullName evidence="2">Uncharacterized protein</fullName>
    </submittedName>
</protein>
<evidence type="ECO:0000313" key="3">
    <source>
        <dbReference type="Proteomes" id="UP000289738"/>
    </source>
</evidence>
<dbReference type="Proteomes" id="UP000289738">
    <property type="component" value="Chromosome B02"/>
</dbReference>
<feature type="compositionally biased region" description="Polar residues" evidence="1">
    <location>
        <begin position="215"/>
        <end position="227"/>
    </location>
</feature>
<organism evidence="2 3">
    <name type="scientific">Arachis hypogaea</name>
    <name type="common">Peanut</name>
    <dbReference type="NCBI Taxonomy" id="3818"/>
    <lineage>
        <taxon>Eukaryota</taxon>
        <taxon>Viridiplantae</taxon>
        <taxon>Streptophyta</taxon>
        <taxon>Embryophyta</taxon>
        <taxon>Tracheophyta</taxon>
        <taxon>Spermatophyta</taxon>
        <taxon>Magnoliopsida</taxon>
        <taxon>eudicotyledons</taxon>
        <taxon>Gunneridae</taxon>
        <taxon>Pentapetalae</taxon>
        <taxon>rosids</taxon>
        <taxon>fabids</taxon>
        <taxon>Fabales</taxon>
        <taxon>Fabaceae</taxon>
        <taxon>Papilionoideae</taxon>
        <taxon>50 kb inversion clade</taxon>
        <taxon>dalbergioids sensu lato</taxon>
        <taxon>Dalbergieae</taxon>
        <taxon>Pterocarpus clade</taxon>
        <taxon>Arachis</taxon>
    </lineage>
</organism>
<dbReference type="AlphaFoldDB" id="A0A445AF98"/>
<dbReference type="EMBL" id="SDMP01000012">
    <property type="protein sequence ID" value="RYR25109.1"/>
    <property type="molecule type" value="Genomic_DNA"/>
</dbReference>
<feature type="compositionally biased region" description="Pro residues" evidence="1">
    <location>
        <begin position="200"/>
        <end position="211"/>
    </location>
</feature>
<reference evidence="2 3" key="1">
    <citation type="submission" date="2019-01" db="EMBL/GenBank/DDBJ databases">
        <title>Sequencing of cultivated peanut Arachis hypogaea provides insights into genome evolution and oil improvement.</title>
        <authorList>
            <person name="Chen X."/>
        </authorList>
    </citation>
    <scope>NUCLEOTIDE SEQUENCE [LARGE SCALE GENOMIC DNA]</scope>
    <source>
        <strain evidence="3">cv. Fuhuasheng</strain>
        <tissue evidence="2">Leaves</tissue>
    </source>
</reference>
<comment type="caution">
    <text evidence="2">The sequence shown here is derived from an EMBL/GenBank/DDBJ whole genome shotgun (WGS) entry which is preliminary data.</text>
</comment>
<feature type="compositionally biased region" description="Basic residues" evidence="1">
    <location>
        <begin position="127"/>
        <end position="139"/>
    </location>
</feature>
<evidence type="ECO:0000256" key="1">
    <source>
        <dbReference type="SAM" id="MobiDB-lite"/>
    </source>
</evidence>
<accession>A0A445AF98</accession>